<evidence type="ECO:0000256" key="13">
    <source>
        <dbReference type="ARBA" id="ARBA00023273"/>
    </source>
</evidence>
<reference evidence="18" key="1">
    <citation type="submission" date="2021-02" db="EMBL/GenBank/DDBJ databases">
        <authorList>
            <person name="Nowell W R."/>
        </authorList>
    </citation>
    <scope>NUCLEOTIDE SEQUENCE</scope>
    <source>
        <strain evidence="18">Ploen Becks lab</strain>
    </source>
</reference>
<evidence type="ECO:0000256" key="2">
    <source>
        <dbReference type="ARBA" id="ARBA00004370"/>
    </source>
</evidence>
<protein>
    <recommendedName>
        <fullName evidence="14">START domain-containing protein 10</fullName>
    </recommendedName>
    <alternativeName>
        <fullName evidence="15">PCTP-like protein</fullName>
    </alternativeName>
    <alternativeName>
        <fullName evidence="16">StAR-related lipid transfer protein 10</fullName>
    </alternativeName>
</protein>
<dbReference type="PROSITE" id="PS50848">
    <property type="entry name" value="START"/>
    <property type="match status" value="1"/>
</dbReference>
<keyword evidence="8" id="KW-0007">Acetylation</keyword>
<evidence type="ECO:0000313" key="19">
    <source>
        <dbReference type="Proteomes" id="UP000663879"/>
    </source>
</evidence>
<dbReference type="InterPro" id="IPR002913">
    <property type="entry name" value="START_lipid-bd_dom"/>
</dbReference>
<keyword evidence="10" id="KW-0969">Cilium</keyword>
<name>A0A813Q1K5_9BILA</name>
<comment type="caution">
    <text evidence="18">The sequence shown here is derived from an EMBL/GenBank/DDBJ whole genome shotgun (WGS) entry which is preliminary data.</text>
</comment>
<dbReference type="SUPFAM" id="SSF55961">
    <property type="entry name" value="Bet v1-like"/>
    <property type="match status" value="1"/>
</dbReference>
<keyword evidence="6" id="KW-0597">Phosphoprotein</keyword>
<dbReference type="GO" id="GO:0005829">
    <property type="term" value="C:cytosol"/>
    <property type="evidence" value="ECO:0007669"/>
    <property type="project" value="UniProtKB-ARBA"/>
</dbReference>
<evidence type="ECO:0000256" key="7">
    <source>
        <dbReference type="ARBA" id="ARBA00022846"/>
    </source>
</evidence>
<keyword evidence="13" id="KW-0966">Cell projection</keyword>
<sequence>MFKLGEVVIPTDQDYEYIRKLCEDNQGWKIDYEKNNLKVWTKQNDLSQFNMIRARAEFNDVSAKVLYDVIQDGEYRETWDSKLDSAIDICYISPNSDIGYFAIKSPKPFKNRDFVTQRCWLDLGENKDKILFNHSVNHAKFPPKKGYVRGLSYITATLIKPTSPNSCILYYVTQSDPGGSFPVWVVNSTTRIIAPKFVKKIYKACLKYEKWKAKHNPSYMPWVNPEQFKMPRIDWNDIQTLDKAQLASNSVDESQISENQIQDNDED</sequence>
<dbReference type="GO" id="GO:0016020">
    <property type="term" value="C:membrane"/>
    <property type="evidence" value="ECO:0007669"/>
    <property type="project" value="UniProtKB-SubCell"/>
</dbReference>
<dbReference type="AlphaFoldDB" id="A0A813Q1K5"/>
<keyword evidence="5" id="KW-0963">Cytoplasm</keyword>
<dbReference type="EMBL" id="CAJNOC010000430">
    <property type="protein sequence ID" value="CAF0760664.1"/>
    <property type="molecule type" value="Genomic_DNA"/>
</dbReference>
<keyword evidence="12" id="KW-0472">Membrane</keyword>
<dbReference type="SMART" id="SM00234">
    <property type="entry name" value="START"/>
    <property type="match status" value="1"/>
</dbReference>
<comment type="subcellular location">
    <subcellularLocation>
        <location evidence="1">Cell projection</location>
        <location evidence="1">Cilium</location>
        <location evidence="1">Flagellum</location>
    </subcellularLocation>
    <subcellularLocation>
        <location evidence="3">Cytoplasm</location>
    </subcellularLocation>
    <subcellularLocation>
        <location evidence="2">Membrane</location>
    </subcellularLocation>
</comment>
<dbReference type="PANTHER" id="PTHR19308">
    <property type="entry name" value="PHOSPHATIDYLCHOLINE TRANSFER PROTEIN"/>
    <property type="match status" value="1"/>
</dbReference>
<dbReference type="GO" id="GO:0006869">
    <property type="term" value="P:lipid transport"/>
    <property type="evidence" value="ECO:0007669"/>
    <property type="project" value="UniProtKB-KW"/>
</dbReference>
<evidence type="ECO:0000256" key="15">
    <source>
        <dbReference type="ARBA" id="ARBA00076937"/>
    </source>
</evidence>
<keyword evidence="19" id="KW-1185">Reference proteome</keyword>
<evidence type="ECO:0000256" key="1">
    <source>
        <dbReference type="ARBA" id="ARBA00004230"/>
    </source>
</evidence>
<evidence type="ECO:0000256" key="11">
    <source>
        <dbReference type="ARBA" id="ARBA00023121"/>
    </source>
</evidence>
<dbReference type="InterPro" id="IPR051213">
    <property type="entry name" value="START_lipid_transfer"/>
</dbReference>
<dbReference type="InterPro" id="IPR023393">
    <property type="entry name" value="START-like_dom_sf"/>
</dbReference>
<evidence type="ECO:0000256" key="12">
    <source>
        <dbReference type="ARBA" id="ARBA00023136"/>
    </source>
</evidence>
<evidence type="ECO:0000256" key="14">
    <source>
        <dbReference type="ARBA" id="ARBA00070345"/>
    </source>
</evidence>
<evidence type="ECO:0000256" key="16">
    <source>
        <dbReference type="ARBA" id="ARBA00080073"/>
    </source>
</evidence>
<evidence type="ECO:0000256" key="6">
    <source>
        <dbReference type="ARBA" id="ARBA00022553"/>
    </source>
</evidence>
<evidence type="ECO:0000256" key="10">
    <source>
        <dbReference type="ARBA" id="ARBA00023069"/>
    </source>
</evidence>
<keyword evidence="7" id="KW-0282">Flagellum</keyword>
<organism evidence="18 19">
    <name type="scientific">Brachionus calyciflorus</name>
    <dbReference type="NCBI Taxonomy" id="104777"/>
    <lineage>
        <taxon>Eukaryota</taxon>
        <taxon>Metazoa</taxon>
        <taxon>Spiralia</taxon>
        <taxon>Gnathifera</taxon>
        <taxon>Rotifera</taxon>
        <taxon>Eurotatoria</taxon>
        <taxon>Monogononta</taxon>
        <taxon>Pseudotrocha</taxon>
        <taxon>Ploima</taxon>
        <taxon>Brachionidae</taxon>
        <taxon>Brachionus</taxon>
    </lineage>
</organism>
<feature type="domain" description="START" evidence="17">
    <location>
        <begin position="16"/>
        <end position="210"/>
    </location>
</feature>
<dbReference type="GO" id="GO:0031514">
    <property type="term" value="C:motile cilium"/>
    <property type="evidence" value="ECO:0007669"/>
    <property type="project" value="UniProtKB-SubCell"/>
</dbReference>
<dbReference type="OrthoDB" id="5403181at2759"/>
<dbReference type="Gene3D" id="3.30.530.20">
    <property type="match status" value="1"/>
</dbReference>
<keyword evidence="11" id="KW-0446">Lipid-binding</keyword>
<dbReference type="CDD" id="cd08871">
    <property type="entry name" value="START_STARD10-like"/>
    <property type="match status" value="1"/>
</dbReference>
<accession>A0A813Q1K5</accession>
<evidence type="ECO:0000256" key="3">
    <source>
        <dbReference type="ARBA" id="ARBA00004496"/>
    </source>
</evidence>
<evidence type="ECO:0000256" key="9">
    <source>
        <dbReference type="ARBA" id="ARBA00023055"/>
    </source>
</evidence>
<keyword evidence="4" id="KW-0813">Transport</keyword>
<dbReference type="GO" id="GO:0008289">
    <property type="term" value="F:lipid binding"/>
    <property type="evidence" value="ECO:0007669"/>
    <property type="project" value="UniProtKB-KW"/>
</dbReference>
<evidence type="ECO:0000313" key="18">
    <source>
        <dbReference type="EMBL" id="CAF0760664.1"/>
    </source>
</evidence>
<dbReference type="InterPro" id="IPR041951">
    <property type="entry name" value="STARD10_START"/>
</dbReference>
<dbReference type="Proteomes" id="UP000663879">
    <property type="component" value="Unassembled WGS sequence"/>
</dbReference>
<dbReference type="PANTHER" id="PTHR19308:SF14">
    <property type="entry name" value="START DOMAIN-CONTAINING PROTEIN"/>
    <property type="match status" value="1"/>
</dbReference>
<evidence type="ECO:0000256" key="5">
    <source>
        <dbReference type="ARBA" id="ARBA00022490"/>
    </source>
</evidence>
<dbReference type="Pfam" id="PF01852">
    <property type="entry name" value="START"/>
    <property type="match status" value="1"/>
</dbReference>
<proteinExistence type="predicted"/>
<evidence type="ECO:0000256" key="8">
    <source>
        <dbReference type="ARBA" id="ARBA00022990"/>
    </source>
</evidence>
<keyword evidence="9" id="KW-0445">Lipid transport</keyword>
<gene>
    <name evidence="18" type="ORF">OXX778_LOCUS4410</name>
</gene>
<evidence type="ECO:0000256" key="4">
    <source>
        <dbReference type="ARBA" id="ARBA00022448"/>
    </source>
</evidence>
<evidence type="ECO:0000259" key="17">
    <source>
        <dbReference type="PROSITE" id="PS50848"/>
    </source>
</evidence>
<dbReference type="FunFam" id="3.30.530.20:FF:000008">
    <property type="entry name" value="START domain containing 10"/>
    <property type="match status" value="1"/>
</dbReference>